<proteinExistence type="predicted"/>
<dbReference type="AlphaFoldDB" id="X1TQ28"/>
<dbReference type="EMBL" id="BARW01033214">
    <property type="protein sequence ID" value="GAJ07364.1"/>
    <property type="molecule type" value="Genomic_DNA"/>
</dbReference>
<comment type="caution">
    <text evidence="1">The sequence shown here is derived from an EMBL/GenBank/DDBJ whole genome shotgun (WGS) entry which is preliminary data.</text>
</comment>
<sequence>LDFTTAPLLSGYKESFDALFNPGPRPLWDNLINDSNFIDPYLNSHEKIVNNMTKLVEQIEQWFDFIEPTVFLPFQYTDPSPNPIWEWLLNFEPGWFYYDKSRVLSFLTERTQYVQDLLP</sequence>
<gene>
    <name evidence="1" type="ORF">S12H4_52363</name>
</gene>
<accession>X1TQ28</accession>
<name>X1TQ28_9ZZZZ</name>
<organism evidence="1">
    <name type="scientific">marine sediment metagenome</name>
    <dbReference type="NCBI Taxonomy" id="412755"/>
    <lineage>
        <taxon>unclassified sequences</taxon>
        <taxon>metagenomes</taxon>
        <taxon>ecological metagenomes</taxon>
    </lineage>
</organism>
<protein>
    <submittedName>
        <fullName evidence="1">Uncharacterized protein</fullName>
    </submittedName>
</protein>
<evidence type="ECO:0000313" key="1">
    <source>
        <dbReference type="EMBL" id="GAJ07364.1"/>
    </source>
</evidence>
<feature type="non-terminal residue" evidence="1">
    <location>
        <position position="1"/>
    </location>
</feature>
<reference evidence="1" key="1">
    <citation type="journal article" date="2014" name="Front. Microbiol.">
        <title>High frequency of phylogenetically diverse reductive dehalogenase-homologous genes in deep subseafloor sedimentary metagenomes.</title>
        <authorList>
            <person name="Kawai M."/>
            <person name="Futagami T."/>
            <person name="Toyoda A."/>
            <person name="Takaki Y."/>
            <person name="Nishi S."/>
            <person name="Hori S."/>
            <person name="Arai W."/>
            <person name="Tsubouchi T."/>
            <person name="Morono Y."/>
            <person name="Uchiyama I."/>
            <person name="Ito T."/>
            <person name="Fujiyama A."/>
            <person name="Inagaki F."/>
            <person name="Takami H."/>
        </authorList>
    </citation>
    <scope>NUCLEOTIDE SEQUENCE</scope>
    <source>
        <strain evidence="1">Expedition CK06-06</strain>
    </source>
</reference>